<comment type="similarity">
    <text evidence="1">Belongs to the UbiT family.</text>
</comment>
<dbReference type="Proteomes" id="UP000606935">
    <property type="component" value="Unassembled WGS sequence"/>
</dbReference>
<proteinExistence type="inferred from homology"/>
<dbReference type="AlphaFoldDB" id="A0A917Z1P3"/>
<comment type="pathway">
    <text evidence="1">Cofactor biosynthesis; ubiquinone biosynthesis.</text>
</comment>
<comment type="function">
    <text evidence="1">Required for O(2)-independent ubiquinone (coenzyme Q) biosynthesis. Likely functions as an accessory factor.</text>
</comment>
<evidence type="ECO:0000313" key="4">
    <source>
        <dbReference type="Proteomes" id="UP000606935"/>
    </source>
</evidence>
<sequence>MTTENTMHALLRQYGSTLLKPGLQLFGKTPVALQRAITERLFTQVLKPLLIEGELDFMASACVEVHITDINQRWYFQVIQQQIQVHRHGQAQVCFSGDLESLLLMASQAVDPDTLFFQRKLSISGDTELGLALKNLLDSLELTQLPVFVRTPLAHYASAYQSLR</sequence>
<evidence type="ECO:0000259" key="2">
    <source>
        <dbReference type="Pfam" id="PF02036"/>
    </source>
</evidence>
<feature type="domain" description="SCP2" evidence="2">
    <location>
        <begin position="54"/>
        <end position="138"/>
    </location>
</feature>
<gene>
    <name evidence="1" type="primary">ubiT</name>
    <name evidence="3" type="ORF">GCM10010982_24230</name>
</gene>
<organism evidence="3 4">
    <name type="scientific">Bowmanella pacifica</name>
    <dbReference type="NCBI Taxonomy" id="502051"/>
    <lineage>
        <taxon>Bacteria</taxon>
        <taxon>Pseudomonadati</taxon>
        <taxon>Pseudomonadota</taxon>
        <taxon>Gammaproteobacteria</taxon>
        <taxon>Alteromonadales</taxon>
        <taxon>Alteromonadaceae</taxon>
        <taxon>Bowmanella</taxon>
    </lineage>
</organism>
<dbReference type="SUPFAM" id="SSF55718">
    <property type="entry name" value="SCP-like"/>
    <property type="match status" value="1"/>
</dbReference>
<dbReference type="InterPro" id="IPR003033">
    <property type="entry name" value="SCP2_sterol-bd_dom"/>
</dbReference>
<accession>A0A917Z1P3</accession>
<dbReference type="InterPro" id="IPR036527">
    <property type="entry name" value="SCP2_sterol-bd_dom_sf"/>
</dbReference>
<comment type="caution">
    <text evidence="3">The sequence shown here is derived from an EMBL/GenBank/DDBJ whole genome shotgun (WGS) entry which is preliminary data.</text>
</comment>
<dbReference type="EMBL" id="BMLS01000003">
    <property type="protein sequence ID" value="GGO70519.1"/>
    <property type="molecule type" value="Genomic_DNA"/>
</dbReference>
<reference evidence="3" key="1">
    <citation type="journal article" date="2014" name="Int. J. Syst. Evol. Microbiol.">
        <title>Complete genome sequence of Corynebacterium casei LMG S-19264T (=DSM 44701T), isolated from a smear-ripened cheese.</title>
        <authorList>
            <consortium name="US DOE Joint Genome Institute (JGI-PGF)"/>
            <person name="Walter F."/>
            <person name="Albersmeier A."/>
            <person name="Kalinowski J."/>
            <person name="Ruckert C."/>
        </authorList>
    </citation>
    <scope>NUCLEOTIDE SEQUENCE</scope>
    <source>
        <strain evidence="3">CGMCC 1.7086</strain>
    </source>
</reference>
<keyword evidence="1" id="KW-0831">Ubiquinone biosynthesis</keyword>
<dbReference type="InterPro" id="IPR016830">
    <property type="entry name" value="UbiT"/>
</dbReference>
<reference evidence="3" key="2">
    <citation type="submission" date="2020-09" db="EMBL/GenBank/DDBJ databases">
        <authorList>
            <person name="Sun Q."/>
            <person name="Zhou Y."/>
        </authorList>
    </citation>
    <scope>NUCLEOTIDE SEQUENCE</scope>
    <source>
        <strain evidence="3">CGMCC 1.7086</strain>
    </source>
</reference>
<evidence type="ECO:0000313" key="3">
    <source>
        <dbReference type="EMBL" id="GGO70519.1"/>
    </source>
</evidence>
<dbReference type="Pfam" id="PF02036">
    <property type="entry name" value="SCP2"/>
    <property type="match status" value="1"/>
</dbReference>
<dbReference type="GO" id="GO:0006744">
    <property type="term" value="P:ubiquinone biosynthetic process"/>
    <property type="evidence" value="ECO:0007669"/>
    <property type="project" value="UniProtKB-UniRule"/>
</dbReference>
<name>A0A917Z1P3_9ALTE</name>
<dbReference type="Gene3D" id="3.30.1050.10">
    <property type="entry name" value="SCP2 sterol-binding domain"/>
    <property type="match status" value="1"/>
</dbReference>
<dbReference type="HAMAP" id="MF_02231">
    <property type="entry name" value="UbiT"/>
    <property type="match status" value="1"/>
</dbReference>
<protein>
    <recommendedName>
        <fullName evidence="1">Ubiquinone biosynthesis accessory factor UbiT</fullName>
    </recommendedName>
</protein>
<keyword evidence="4" id="KW-1185">Reference proteome</keyword>
<evidence type="ECO:0000256" key="1">
    <source>
        <dbReference type="HAMAP-Rule" id="MF_02231"/>
    </source>
</evidence>